<dbReference type="InterPro" id="IPR014469">
    <property type="entry name" value="DUF2271"/>
</dbReference>
<dbReference type="PIRSF" id="PIRSF014995">
    <property type="entry name" value="UCP014995"/>
    <property type="match status" value="1"/>
</dbReference>
<name>A0A366H290_9BURK</name>
<evidence type="ECO:0008006" key="4">
    <source>
        <dbReference type="Google" id="ProtNLM"/>
    </source>
</evidence>
<gene>
    <name evidence="2" type="ORF">DFR37_11475</name>
</gene>
<reference evidence="2 3" key="1">
    <citation type="submission" date="2018-06" db="EMBL/GenBank/DDBJ databases">
        <title>Genomic Encyclopedia of Type Strains, Phase IV (KMG-IV): sequencing the most valuable type-strain genomes for metagenomic binning, comparative biology and taxonomic classification.</title>
        <authorList>
            <person name="Goeker M."/>
        </authorList>
    </citation>
    <scope>NUCLEOTIDE SEQUENCE [LARGE SCALE GENOMIC DNA]</scope>
    <source>
        <strain evidence="2 3">DSM 25520</strain>
    </source>
</reference>
<dbReference type="EMBL" id="QNRQ01000014">
    <property type="protein sequence ID" value="RBP36020.1"/>
    <property type="molecule type" value="Genomic_DNA"/>
</dbReference>
<accession>A0A366H290</accession>
<keyword evidence="1" id="KW-0732">Signal</keyword>
<proteinExistence type="predicted"/>
<protein>
    <recommendedName>
        <fullName evidence="4">DUF2271 domain-containing protein</fullName>
    </recommendedName>
</protein>
<comment type="caution">
    <text evidence="2">The sequence shown here is derived from an EMBL/GenBank/DDBJ whole genome shotgun (WGS) entry which is preliminary data.</text>
</comment>
<dbReference type="Pfam" id="PF10029">
    <property type="entry name" value="DUF2271"/>
    <property type="match status" value="1"/>
</dbReference>
<dbReference type="AlphaFoldDB" id="A0A366H290"/>
<evidence type="ECO:0000313" key="2">
    <source>
        <dbReference type="EMBL" id="RBP36020.1"/>
    </source>
</evidence>
<organism evidence="2 3">
    <name type="scientific">Eoetvoesiella caeni</name>
    <dbReference type="NCBI Taxonomy" id="645616"/>
    <lineage>
        <taxon>Bacteria</taxon>
        <taxon>Pseudomonadati</taxon>
        <taxon>Pseudomonadota</taxon>
        <taxon>Betaproteobacteria</taxon>
        <taxon>Burkholderiales</taxon>
        <taxon>Alcaligenaceae</taxon>
        <taxon>Eoetvoesiella</taxon>
    </lineage>
</organism>
<dbReference type="Proteomes" id="UP000253628">
    <property type="component" value="Unassembled WGS sequence"/>
</dbReference>
<evidence type="ECO:0000313" key="3">
    <source>
        <dbReference type="Proteomes" id="UP000253628"/>
    </source>
</evidence>
<dbReference type="OrthoDB" id="195316at2"/>
<feature type="chain" id="PRO_5016817358" description="DUF2271 domain-containing protein" evidence="1">
    <location>
        <begin position="24"/>
        <end position="173"/>
    </location>
</feature>
<feature type="signal peptide" evidence="1">
    <location>
        <begin position="1"/>
        <end position="23"/>
    </location>
</feature>
<evidence type="ECO:0000256" key="1">
    <source>
        <dbReference type="SAM" id="SignalP"/>
    </source>
</evidence>
<sequence>MKHLFKTTIACSLAGLLGAPALAAEMSVQVAIPRLDATEYHRPYIAVWLESADKQTLRDVAVWYEQEKAGGEEGKKYLKDLRQWWRVSGRSQGTPADGISGATRAAGVQTIRVDDKILAGLPAGKYELAVEAAREKGGRELLRLPLAWPPAKTETVTAQGQHELGAVNVKLAP</sequence>
<keyword evidence="3" id="KW-1185">Reference proteome</keyword>